<proteinExistence type="predicted"/>
<evidence type="ECO:0000256" key="1">
    <source>
        <dbReference type="SAM" id="MobiDB-lite"/>
    </source>
</evidence>
<dbReference type="AlphaFoldDB" id="A0A5N5QGQ5"/>
<evidence type="ECO:0000313" key="3">
    <source>
        <dbReference type="Proteomes" id="UP000383932"/>
    </source>
</evidence>
<feature type="compositionally biased region" description="Basic and acidic residues" evidence="1">
    <location>
        <begin position="1"/>
        <end position="11"/>
    </location>
</feature>
<sequence length="162" mass="17607">MCDGDRSETEFLSRSSPPDQDSSSAAPLLRTTVYMYILRAPRAATRVTPPHLHALRIVAYAGALDRRQFPAPALREFRPGQMPIPAVPAACSSRRYSIDIIPQPPSSHPPLSGSGGRCRSQTKLVGTSCYGVHTATPTAHLQRRVMLSTQPFVPPAQLHNSP</sequence>
<protein>
    <submittedName>
        <fullName evidence="2">Uncharacterized protein</fullName>
    </submittedName>
</protein>
<accession>A0A5N5QGQ5</accession>
<dbReference type="EMBL" id="SSOP01000135">
    <property type="protein sequence ID" value="KAB5590942.1"/>
    <property type="molecule type" value="Genomic_DNA"/>
</dbReference>
<evidence type="ECO:0000313" key="2">
    <source>
        <dbReference type="EMBL" id="KAB5590942.1"/>
    </source>
</evidence>
<reference evidence="2 3" key="1">
    <citation type="journal article" date="2019" name="Fungal Biol. Biotechnol.">
        <title>Draft genome sequence of fastidious pathogen Ceratobasidium theobromae, which causes vascular-streak dieback in Theobroma cacao.</title>
        <authorList>
            <person name="Ali S.S."/>
            <person name="Asman A."/>
            <person name="Shao J."/>
            <person name="Firmansyah A.P."/>
            <person name="Susilo A.W."/>
            <person name="Rosmana A."/>
            <person name="McMahon P."/>
            <person name="Junaid M."/>
            <person name="Guest D."/>
            <person name="Kheng T.Y."/>
            <person name="Meinhardt L.W."/>
            <person name="Bailey B.A."/>
        </authorList>
    </citation>
    <scope>NUCLEOTIDE SEQUENCE [LARGE SCALE GENOMIC DNA]</scope>
    <source>
        <strain evidence="2 3">CT2</strain>
    </source>
</reference>
<dbReference type="Proteomes" id="UP000383932">
    <property type="component" value="Unassembled WGS sequence"/>
</dbReference>
<feature type="region of interest" description="Disordered" evidence="1">
    <location>
        <begin position="1"/>
        <end position="25"/>
    </location>
</feature>
<comment type="caution">
    <text evidence="2">The sequence shown here is derived from an EMBL/GenBank/DDBJ whole genome shotgun (WGS) entry which is preliminary data.</text>
</comment>
<feature type="compositionally biased region" description="Low complexity" evidence="1">
    <location>
        <begin position="13"/>
        <end position="25"/>
    </location>
</feature>
<gene>
    <name evidence="2" type="ORF">CTheo_5636</name>
</gene>
<organism evidence="2 3">
    <name type="scientific">Ceratobasidium theobromae</name>
    <dbReference type="NCBI Taxonomy" id="1582974"/>
    <lineage>
        <taxon>Eukaryota</taxon>
        <taxon>Fungi</taxon>
        <taxon>Dikarya</taxon>
        <taxon>Basidiomycota</taxon>
        <taxon>Agaricomycotina</taxon>
        <taxon>Agaricomycetes</taxon>
        <taxon>Cantharellales</taxon>
        <taxon>Ceratobasidiaceae</taxon>
        <taxon>Ceratobasidium</taxon>
    </lineage>
</organism>
<name>A0A5N5QGQ5_9AGAM</name>
<keyword evidence="3" id="KW-1185">Reference proteome</keyword>